<dbReference type="Proteomes" id="UP000826462">
    <property type="component" value="Chromosome 2"/>
</dbReference>
<protein>
    <submittedName>
        <fullName evidence="3">BON domain-containing protein</fullName>
    </submittedName>
</protein>
<keyword evidence="4" id="KW-1185">Reference proteome</keyword>
<evidence type="ECO:0000313" key="4">
    <source>
        <dbReference type="Proteomes" id="UP000826462"/>
    </source>
</evidence>
<reference evidence="3 4" key="1">
    <citation type="submission" date="2021-07" db="EMBL/GenBank/DDBJ databases">
        <title>Paraburkholderia edwinii protects Aspergillus sp. from phenazines by acting as a toxin sponge.</title>
        <authorList>
            <person name="Dahlstrom K.M."/>
            <person name="Newman D.K."/>
        </authorList>
    </citation>
    <scope>NUCLEOTIDE SEQUENCE [LARGE SCALE GENOMIC DNA]</scope>
    <source>
        <strain evidence="3 4">Pe01</strain>
    </source>
</reference>
<evidence type="ECO:0000259" key="2">
    <source>
        <dbReference type="PROSITE" id="PS50914"/>
    </source>
</evidence>
<dbReference type="RefSeq" id="WP_219803029.1">
    <property type="nucleotide sequence ID" value="NZ_CP080096.1"/>
</dbReference>
<keyword evidence="1" id="KW-0472">Membrane</keyword>
<dbReference type="EMBL" id="CP080096">
    <property type="protein sequence ID" value="QYD73299.1"/>
    <property type="molecule type" value="Genomic_DNA"/>
</dbReference>
<keyword evidence="1" id="KW-0812">Transmembrane</keyword>
<dbReference type="InterPro" id="IPR007055">
    <property type="entry name" value="BON_dom"/>
</dbReference>
<name>A0ABX8V258_9BURK</name>
<dbReference type="Gene3D" id="3.30.1340.30">
    <property type="match status" value="1"/>
</dbReference>
<evidence type="ECO:0000313" key="3">
    <source>
        <dbReference type="EMBL" id="QYD73299.1"/>
    </source>
</evidence>
<proteinExistence type="predicted"/>
<feature type="domain" description="BON" evidence="2">
    <location>
        <begin position="56"/>
        <end position="123"/>
    </location>
</feature>
<dbReference type="Pfam" id="PF04972">
    <property type="entry name" value="BON"/>
    <property type="match status" value="1"/>
</dbReference>
<accession>A0ABX8V258</accession>
<evidence type="ECO:0000256" key="1">
    <source>
        <dbReference type="SAM" id="Phobius"/>
    </source>
</evidence>
<organism evidence="3 4">
    <name type="scientific">Paraburkholderia edwinii</name>
    <dbReference type="NCBI Taxonomy" id="2861782"/>
    <lineage>
        <taxon>Bacteria</taxon>
        <taxon>Pseudomonadati</taxon>
        <taxon>Pseudomonadota</taxon>
        <taxon>Betaproteobacteria</taxon>
        <taxon>Burkholderiales</taxon>
        <taxon>Burkholderiaceae</taxon>
        <taxon>Paraburkholderia</taxon>
    </lineage>
</organism>
<feature type="transmembrane region" description="Helical" evidence="1">
    <location>
        <begin position="23"/>
        <end position="44"/>
    </location>
</feature>
<sequence>MTIDSGDRFNTRFAMESSMLKTLLFRPIMASIALVCTPVTIASARNAASGASSRHASHQIEKDVRRAIFRAKVDTSDISILAKNGNVTLIGGVPDQNMVQAAGAATMHVTGVVSVDNELIRRPEGY</sequence>
<dbReference type="PROSITE" id="PS50914">
    <property type="entry name" value="BON"/>
    <property type="match status" value="1"/>
</dbReference>
<gene>
    <name evidence="3" type="ORF">KZJ38_27050</name>
</gene>
<keyword evidence="1" id="KW-1133">Transmembrane helix</keyword>